<proteinExistence type="predicted"/>
<dbReference type="EMBL" id="GAIX01012926">
    <property type="protein sequence ID" value="JAA79634.1"/>
    <property type="molecule type" value="Transcribed_RNA"/>
</dbReference>
<organism evidence="1">
    <name type="scientific">Pararge aegeria</name>
    <name type="common">speckled wood butterfly</name>
    <dbReference type="NCBI Taxonomy" id="116150"/>
    <lineage>
        <taxon>Eukaryota</taxon>
        <taxon>Metazoa</taxon>
        <taxon>Ecdysozoa</taxon>
        <taxon>Arthropoda</taxon>
        <taxon>Hexapoda</taxon>
        <taxon>Insecta</taxon>
        <taxon>Pterygota</taxon>
        <taxon>Neoptera</taxon>
        <taxon>Endopterygota</taxon>
        <taxon>Lepidoptera</taxon>
        <taxon>Glossata</taxon>
        <taxon>Ditrysia</taxon>
        <taxon>Papilionoidea</taxon>
        <taxon>Nymphalidae</taxon>
        <taxon>Satyrinae</taxon>
        <taxon>Satyrini</taxon>
        <taxon>Parargina</taxon>
        <taxon>Pararge</taxon>
    </lineage>
</organism>
<feature type="non-terminal residue" evidence="1">
    <location>
        <position position="74"/>
    </location>
</feature>
<feature type="non-terminal residue" evidence="1">
    <location>
        <position position="1"/>
    </location>
</feature>
<evidence type="ECO:0000313" key="1">
    <source>
        <dbReference type="EMBL" id="JAA79634.1"/>
    </source>
</evidence>
<accession>S4NRB4</accession>
<reference evidence="1" key="2">
    <citation type="submission" date="2013-05" db="EMBL/GenBank/DDBJ databases">
        <authorList>
            <person name="Carter J.-M."/>
            <person name="Baker S.C."/>
            <person name="Pink R."/>
            <person name="Carter D.R.F."/>
            <person name="Collins A."/>
            <person name="Tomlin J."/>
            <person name="Gibbs M."/>
            <person name="Breuker C.J."/>
        </authorList>
    </citation>
    <scope>NUCLEOTIDE SEQUENCE</scope>
    <source>
        <tissue evidence="1">Ovary</tissue>
    </source>
</reference>
<name>S4NRB4_9NEOP</name>
<reference evidence="1" key="1">
    <citation type="journal article" date="2013" name="BMC Genomics">
        <title>Unscrambling butterfly oogenesis.</title>
        <authorList>
            <person name="Carter J.M."/>
            <person name="Baker S.C."/>
            <person name="Pink R."/>
            <person name="Carter D.R."/>
            <person name="Collins A."/>
            <person name="Tomlin J."/>
            <person name="Gibbs M."/>
            <person name="Breuker C.J."/>
        </authorList>
    </citation>
    <scope>NUCLEOTIDE SEQUENCE</scope>
    <source>
        <tissue evidence="1">Ovary</tissue>
    </source>
</reference>
<protein>
    <submittedName>
        <fullName evidence="1">Spore germination protein yaaH</fullName>
    </submittedName>
</protein>
<dbReference type="AlphaFoldDB" id="S4NRB4"/>
<dbReference type="Gene3D" id="3.20.20.80">
    <property type="entry name" value="Glycosidases"/>
    <property type="match status" value="1"/>
</dbReference>
<sequence length="74" mass="8576">VYIISGLHDVDHAWMKTVKQKSVGDLKIVPRLLFENWEASDLQSFFMEPTSITEQKALIDEVKKACKQWHFNGV</sequence>